<sequence>MPRHVLALAPVALAVLLSACSLAPKYERPPAPVAADWPIPATGDGVMAGTPDSVTAASIGWRDFFRDPQLQSLIAQALENNRDLRVAVYNIEAARAQYNVQRAELAPSIGAGATGQRARTPGDLSPSGQSVVSSQYQVGVQMPAFEIDLFGRIRNLSEAALNQYLATEETRRNVQITLISQVAEAYLNLIAADVQIDLARRTADSSQGSYDLVQRRMDAGVASALELNQARTLLETARSNLYAAQRARLQANNALRLLTGGTEAGGTEAAQASFILGDLLSDVPAGLPSEVLLARPDVLASEHNLQAANANIGAARAAFFPSISLTALFGTASAQLSGLFGGGSQMWSFSPQIAMPIFAGGSLRGQLALAEARENIAVAQYEGTIQQAFREVSDALAGTATYKQQLQAEDGLVEASQRSVELSELRYKNGVDNFLAVQDAQRTLFQAQQQLVGSRLAEQANRVALYKALGGGWLESSPVPGSVRTRTGGEPATTPDALRTRTQATPDGGQPTAPGTQP</sequence>
<dbReference type="GO" id="GO:0015562">
    <property type="term" value="F:efflux transmembrane transporter activity"/>
    <property type="evidence" value="ECO:0007669"/>
    <property type="project" value="InterPro"/>
</dbReference>
<dbReference type="InterPro" id="IPR010131">
    <property type="entry name" value="MdtP/NodT-like"/>
</dbReference>
<keyword evidence="2" id="KW-0472">Membrane</keyword>
<dbReference type="OrthoDB" id="9770517at2"/>
<dbReference type="Pfam" id="PF02321">
    <property type="entry name" value="OEP"/>
    <property type="match status" value="2"/>
</dbReference>
<dbReference type="Gene3D" id="1.20.1600.10">
    <property type="entry name" value="Outer membrane efflux proteins (OEP)"/>
    <property type="match status" value="1"/>
</dbReference>
<feature type="region of interest" description="Disordered" evidence="3">
    <location>
        <begin position="476"/>
        <end position="518"/>
    </location>
</feature>
<comment type="caution">
    <text evidence="4">The sequence shown here is derived from an EMBL/GenBank/DDBJ whole genome shotgun (WGS) entry which is preliminary data.</text>
</comment>
<dbReference type="InterPro" id="IPR003423">
    <property type="entry name" value="OMP_efflux"/>
</dbReference>
<dbReference type="NCBIfam" id="TIGR01845">
    <property type="entry name" value="outer_NodT"/>
    <property type="match status" value="1"/>
</dbReference>
<dbReference type="PANTHER" id="PTHR30203:SF32">
    <property type="entry name" value="CATION EFFLUX SYSTEM PROTEIN CUSC"/>
    <property type="match status" value="1"/>
</dbReference>
<dbReference type="PROSITE" id="PS51257">
    <property type="entry name" value="PROKAR_LIPOPROTEIN"/>
    <property type="match status" value="1"/>
</dbReference>
<proteinExistence type="inferred from homology"/>
<comment type="subcellular location">
    <subcellularLocation>
        <location evidence="2">Cell membrane</location>
        <topology evidence="2">Lipid-anchor</topology>
    </subcellularLocation>
</comment>
<dbReference type="PANTHER" id="PTHR30203">
    <property type="entry name" value="OUTER MEMBRANE CATION EFFLUX PROTEIN"/>
    <property type="match status" value="1"/>
</dbReference>
<keyword evidence="2" id="KW-1134">Transmembrane beta strand</keyword>
<dbReference type="EMBL" id="VLTJ01000014">
    <property type="protein sequence ID" value="TSH96674.1"/>
    <property type="molecule type" value="Genomic_DNA"/>
</dbReference>
<organism evidence="4 5">
    <name type="scientific">Verticiella sediminum</name>
    <dbReference type="NCBI Taxonomy" id="1247510"/>
    <lineage>
        <taxon>Bacteria</taxon>
        <taxon>Pseudomonadati</taxon>
        <taxon>Pseudomonadota</taxon>
        <taxon>Betaproteobacteria</taxon>
        <taxon>Burkholderiales</taxon>
        <taxon>Alcaligenaceae</taxon>
        <taxon>Verticiella</taxon>
    </lineage>
</organism>
<dbReference type="GO" id="GO:0005886">
    <property type="term" value="C:plasma membrane"/>
    <property type="evidence" value="ECO:0007669"/>
    <property type="project" value="UniProtKB-SubCell"/>
</dbReference>
<evidence type="ECO:0000256" key="3">
    <source>
        <dbReference type="SAM" id="MobiDB-lite"/>
    </source>
</evidence>
<gene>
    <name evidence="4" type="ORF">FOZ76_08755</name>
</gene>
<keyword evidence="2" id="KW-0564">Palmitate</keyword>
<protein>
    <submittedName>
        <fullName evidence="4">Efflux transporter outer membrane subunit</fullName>
    </submittedName>
</protein>
<feature type="chain" id="PRO_5022270460" evidence="2">
    <location>
        <begin position="24"/>
        <end position="518"/>
    </location>
</feature>
<keyword evidence="2" id="KW-0812">Transmembrane</keyword>
<dbReference type="Gene3D" id="2.20.200.10">
    <property type="entry name" value="Outer membrane efflux proteins (OEP)"/>
    <property type="match status" value="1"/>
</dbReference>
<feature type="signal peptide" evidence="2">
    <location>
        <begin position="1"/>
        <end position="23"/>
    </location>
</feature>
<keyword evidence="2" id="KW-0449">Lipoprotein</keyword>
<evidence type="ECO:0000256" key="2">
    <source>
        <dbReference type="RuleBase" id="RU362097"/>
    </source>
</evidence>
<keyword evidence="5" id="KW-1185">Reference proteome</keyword>
<reference evidence="4 5" key="1">
    <citation type="submission" date="2019-07" db="EMBL/GenBank/DDBJ databases">
        <title>Qingshengfaniella alkalisoli gen. nov., sp. nov., isolated from saline soil.</title>
        <authorList>
            <person name="Xu L."/>
            <person name="Huang X.-X."/>
            <person name="Sun J.-Q."/>
        </authorList>
    </citation>
    <scope>NUCLEOTIDE SEQUENCE [LARGE SCALE GENOMIC DNA]</scope>
    <source>
        <strain evidence="4 5">DSM 27279</strain>
    </source>
</reference>
<keyword evidence="2" id="KW-0732">Signal</keyword>
<dbReference type="Proteomes" id="UP000318405">
    <property type="component" value="Unassembled WGS sequence"/>
</dbReference>
<evidence type="ECO:0000313" key="4">
    <source>
        <dbReference type="EMBL" id="TSH96674.1"/>
    </source>
</evidence>
<dbReference type="SUPFAM" id="SSF56954">
    <property type="entry name" value="Outer membrane efflux proteins (OEP)"/>
    <property type="match status" value="1"/>
</dbReference>
<evidence type="ECO:0000256" key="1">
    <source>
        <dbReference type="ARBA" id="ARBA00007613"/>
    </source>
</evidence>
<name>A0A556AUQ9_9BURK</name>
<evidence type="ECO:0000313" key="5">
    <source>
        <dbReference type="Proteomes" id="UP000318405"/>
    </source>
</evidence>
<dbReference type="AlphaFoldDB" id="A0A556AUQ9"/>
<comment type="similarity">
    <text evidence="1 2">Belongs to the outer membrane factor (OMF) (TC 1.B.17) family.</text>
</comment>
<accession>A0A556AUQ9</accession>